<protein>
    <submittedName>
        <fullName evidence="2">Uncharacterized protein</fullName>
    </submittedName>
</protein>
<evidence type="ECO:0000256" key="1">
    <source>
        <dbReference type="SAM" id="Phobius"/>
    </source>
</evidence>
<dbReference type="RefSeq" id="WP_322877554.1">
    <property type="nucleotide sequence ID" value="NZ_JAVMIP010000003.1"/>
</dbReference>
<dbReference type="Pfam" id="PF26623">
    <property type="entry name" value="Psb35"/>
    <property type="match status" value="1"/>
</dbReference>
<accession>A0AAE4FR81</accession>
<comment type="caution">
    <text evidence="2">The sequence shown here is derived from an EMBL/GenBank/DDBJ whole genome shotgun (WGS) entry which is preliminary data.</text>
</comment>
<evidence type="ECO:0000313" key="3">
    <source>
        <dbReference type="Proteomes" id="UP001268256"/>
    </source>
</evidence>
<keyword evidence="1" id="KW-0472">Membrane</keyword>
<keyword evidence="1" id="KW-1133">Transmembrane helix</keyword>
<gene>
    <name evidence="2" type="ORF">RIF25_05580</name>
</gene>
<proteinExistence type="predicted"/>
<dbReference type="EMBL" id="JAVMIP010000003">
    <property type="protein sequence ID" value="MDS3860273.1"/>
    <property type="molecule type" value="Genomic_DNA"/>
</dbReference>
<keyword evidence="1" id="KW-0812">Transmembrane</keyword>
<name>A0AAE4FR81_9CYAN</name>
<dbReference type="Proteomes" id="UP001268256">
    <property type="component" value="Unassembled WGS sequence"/>
</dbReference>
<evidence type="ECO:0000313" key="2">
    <source>
        <dbReference type="EMBL" id="MDS3860273.1"/>
    </source>
</evidence>
<dbReference type="InterPro" id="IPR058149">
    <property type="entry name" value="Psb35"/>
</dbReference>
<keyword evidence="3" id="KW-1185">Reference proteome</keyword>
<sequence>MLIGPLAGLAAVFEGLGPFYAVLALGFIAAVSLGSVAWYNSKRPAGWEDKERPDFLPKVDDEP</sequence>
<organism evidence="2 3">
    <name type="scientific">Pseudocalidococcus azoricus BACA0444</name>
    <dbReference type="NCBI Taxonomy" id="2918990"/>
    <lineage>
        <taxon>Bacteria</taxon>
        <taxon>Bacillati</taxon>
        <taxon>Cyanobacteriota</taxon>
        <taxon>Cyanophyceae</taxon>
        <taxon>Acaryochloridales</taxon>
        <taxon>Thermosynechococcaceae</taxon>
        <taxon>Pseudocalidococcus</taxon>
        <taxon>Pseudocalidococcus azoricus</taxon>
    </lineage>
</organism>
<dbReference type="NCBIfam" id="NF047378">
    <property type="entry name" value="photo_II_Psb35"/>
    <property type="match status" value="1"/>
</dbReference>
<feature type="transmembrane region" description="Helical" evidence="1">
    <location>
        <begin position="20"/>
        <end position="40"/>
    </location>
</feature>
<reference evidence="3" key="1">
    <citation type="submission" date="2023-07" db="EMBL/GenBank/DDBJ databases">
        <authorList>
            <person name="Luz R."/>
            <person name="Cordeiro R."/>
            <person name="Fonseca A."/>
            <person name="Goncalves V."/>
        </authorList>
    </citation>
    <scope>NUCLEOTIDE SEQUENCE [LARGE SCALE GENOMIC DNA]</scope>
    <source>
        <strain evidence="3">BACA0444</strain>
    </source>
</reference>
<dbReference type="AlphaFoldDB" id="A0AAE4FR81"/>